<gene>
    <name evidence="1" type="ORF">EPH_0000460</name>
</gene>
<accession>U6G2Q1</accession>
<dbReference type="AlphaFoldDB" id="U6G2Q1"/>
<sequence length="160" mass="17582">MHVFGIAASGTMDLSLSLEPPRLLLESDRAFSIKKEESVDLVVTPEYCPLVATAFDPGVSLQWTASCPQDSRTADQLLRLSSSSNSSSVNNKASVRPYTLTPGYTYTVTASLRYTADVSLAATQSFTIQVLTDTVSVRFQFAPYPQNTQRDEETKAYLRL</sequence>
<organism evidence="1 2">
    <name type="scientific">Eimeria praecox</name>
    <dbReference type="NCBI Taxonomy" id="51316"/>
    <lineage>
        <taxon>Eukaryota</taxon>
        <taxon>Sar</taxon>
        <taxon>Alveolata</taxon>
        <taxon>Apicomplexa</taxon>
        <taxon>Conoidasida</taxon>
        <taxon>Coccidia</taxon>
        <taxon>Eucoccidiorida</taxon>
        <taxon>Eimeriorina</taxon>
        <taxon>Eimeriidae</taxon>
        <taxon>Eimeria</taxon>
    </lineage>
</organism>
<proteinExistence type="predicted"/>
<evidence type="ECO:0008006" key="3">
    <source>
        <dbReference type="Google" id="ProtNLM"/>
    </source>
</evidence>
<protein>
    <recommendedName>
        <fullName evidence="3">REJ domain-containing protein</fullName>
    </recommendedName>
</protein>
<evidence type="ECO:0000313" key="2">
    <source>
        <dbReference type="Proteomes" id="UP000018201"/>
    </source>
</evidence>
<reference evidence="1" key="2">
    <citation type="submission" date="2013-10" db="EMBL/GenBank/DDBJ databases">
        <authorList>
            <person name="Aslett M."/>
        </authorList>
    </citation>
    <scope>NUCLEOTIDE SEQUENCE [LARGE SCALE GENOMIC DNA]</scope>
    <source>
        <strain evidence="1">Houghton</strain>
    </source>
</reference>
<dbReference type="EMBL" id="HG688847">
    <property type="protein sequence ID" value="CDI73762.1"/>
    <property type="molecule type" value="Genomic_DNA"/>
</dbReference>
<dbReference type="OrthoDB" id="354287at2759"/>
<evidence type="ECO:0000313" key="1">
    <source>
        <dbReference type="EMBL" id="CDI73762.1"/>
    </source>
</evidence>
<dbReference type="VEuPathDB" id="ToxoDB:EPH_0000460"/>
<reference evidence="1" key="1">
    <citation type="submission" date="2013-10" db="EMBL/GenBank/DDBJ databases">
        <title>Genomic analysis of the causative agents of coccidiosis in chickens.</title>
        <authorList>
            <person name="Reid A.J."/>
            <person name="Blake D."/>
            <person name="Billington K."/>
            <person name="Browne H."/>
            <person name="Dunn M."/>
            <person name="Hung S."/>
            <person name="Kawahara F."/>
            <person name="Miranda-Saavedra D."/>
            <person name="Mourier T."/>
            <person name="Nagra H."/>
            <person name="Otto T.D."/>
            <person name="Rawlings N."/>
            <person name="Sanchez A."/>
            <person name="Sanders M."/>
            <person name="Subramaniam C."/>
            <person name="Tay Y."/>
            <person name="Dear P."/>
            <person name="Doerig C."/>
            <person name="Gruber A."/>
            <person name="Parkinson J."/>
            <person name="Shirley M."/>
            <person name="Wan K.L."/>
            <person name="Berriman M."/>
            <person name="Tomley F."/>
            <person name="Pain A."/>
        </authorList>
    </citation>
    <scope>NUCLEOTIDE SEQUENCE [LARGE SCALE GENOMIC DNA]</scope>
    <source>
        <strain evidence="1">Houghton</strain>
    </source>
</reference>
<keyword evidence="2" id="KW-1185">Reference proteome</keyword>
<dbReference type="Proteomes" id="UP000018201">
    <property type="component" value="Unassembled WGS sequence"/>
</dbReference>
<name>U6G2Q1_9EIME</name>